<dbReference type="PROSITE" id="PS50297">
    <property type="entry name" value="ANK_REP_REGION"/>
    <property type="match status" value="6"/>
</dbReference>
<feature type="repeat" description="ANK" evidence="3">
    <location>
        <begin position="197"/>
        <end position="229"/>
    </location>
</feature>
<accession>A0ABY1QD96</accession>
<comment type="caution">
    <text evidence="5">The sequence shown here is derived from an EMBL/GenBank/DDBJ whole genome shotgun (WGS) entry which is preliminary data.</text>
</comment>
<gene>
    <name evidence="5" type="ORF">SAMN06295970_11369</name>
</gene>
<dbReference type="Gene3D" id="1.25.40.20">
    <property type="entry name" value="Ankyrin repeat-containing domain"/>
    <property type="match status" value="4"/>
</dbReference>
<keyword evidence="2 3" id="KW-0040">ANK repeat</keyword>
<evidence type="ECO:0000256" key="3">
    <source>
        <dbReference type="PROSITE-ProRule" id="PRU00023"/>
    </source>
</evidence>
<feature type="repeat" description="ANK" evidence="3">
    <location>
        <begin position="852"/>
        <end position="884"/>
    </location>
</feature>
<keyword evidence="6" id="KW-1185">Reference proteome</keyword>
<evidence type="ECO:0000256" key="2">
    <source>
        <dbReference type="ARBA" id="ARBA00023043"/>
    </source>
</evidence>
<feature type="repeat" description="ANK" evidence="3">
    <location>
        <begin position="818"/>
        <end position="850"/>
    </location>
</feature>
<dbReference type="InterPro" id="IPR002110">
    <property type="entry name" value="Ankyrin_rpt"/>
</dbReference>
<evidence type="ECO:0000256" key="1">
    <source>
        <dbReference type="ARBA" id="ARBA00022737"/>
    </source>
</evidence>
<dbReference type="Proteomes" id="UP001158049">
    <property type="component" value="Unassembled WGS sequence"/>
</dbReference>
<evidence type="ECO:0000256" key="4">
    <source>
        <dbReference type="SAM" id="MobiDB-lite"/>
    </source>
</evidence>
<dbReference type="SMART" id="SM00248">
    <property type="entry name" value="ANK"/>
    <property type="match status" value="14"/>
</dbReference>
<organism evidence="5 6">
    <name type="scientific">Noviherbaspirillum suwonense</name>
    <dbReference type="NCBI Taxonomy" id="1224511"/>
    <lineage>
        <taxon>Bacteria</taxon>
        <taxon>Pseudomonadati</taxon>
        <taxon>Pseudomonadota</taxon>
        <taxon>Betaproteobacteria</taxon>
        <taxon>Burkholderiales</taxon>
        <taxon>Oxalobacteraceae</taxon>
        <taxon>Noviherbaspirillum</taxon>
    </lineage>
</organism>
<keyword evidence="1" id="KW-0677">Repeat</keyword>
<proteinExistence type="predicted"/>
<feature type="repeat" description="ANK" evidence="3">
    <location>
        <begin position="164"/>
        <end position="196"/>
    </location>
</feature>
<dbReference type="Pfam" id="PF00023">
    <property type="entry name" value="Ank"/>
    <property type="match status" value="1"/>
</dbReference>
<dbReference type="SUPFAM" id="SSF48403">
    <property type="entry name" value="Ankyrin repeat"/>
    <property type="match status" value="3"/>
</dbReference>
<reference evidence="5 6" key="1">
    <citation type="submission" date="2017-05" db="EMBL/GenBank/DDBJ databases">
        <authorList>
            <person name="Varghese N."/>
            <person name="Submissions S."/>
        </authorList>
    </citation>
    <scope>NUCLEOTIDE SEQUENCE [LARGE SCALE GENOMIC DNA]</scope>
    <source>
        <strain evidence="5 6">DSM 26001</strain>
    </source>
</reference>
<evidence type="ECO:0000313" key="5">
    <source>
        <dbReference type="EMBL" id="SMP67937.1"/>
    </source>
</evidence>
<feature type="repeat" description="ANK" evidence="3">
    <location>
        <begin position="785"/>
        <end position="817"/>
    </location>
</feature>
<sequence>MGDSESLEINGFGHPPALKNAISMPLIYCDNPTGSMSVDHDARVDKAKLHQQGIITVNSLSFLPGASTRLPTATIPAAIMSLSIPATAPSPSSSSPPTQANTPAQQPSYGGVTSVPALRTLNPAARPETLRAALFDMARQGDCDAGRQLLESGLVMPGAVDPGTGECALLVATEHGQASFVRMLLRCGAPADQRRADGTTSLMLACAAGDEAMVQTLLQAGSRADHASDTGLNSLILAAWCGATAIVSMLLEAGAPIDHATSFGWTALMRAAQGGHVDTMATLLAEGCDMECVACNNRTALMIAAEAGQFSAARALSDAGADTTRRNDEGLSAAEIAAAAGHRKLANMLSRRASSHPVYLAGDNESDGATTRQAIRETTRTAKTTWTTATSTTASTVGSIPAAATVNKTTTTATTLNTTALTTTTSTAAATTATTVTATPAKPLTNKQPMKRPSLSALLQAIADNDRKTLRSLLYRLTQTSQDVDVRLDRAGPLPGFDGPDAANTFTPLMAAAYLGHAEMITMLIGNGATVDKAGYGGRTALWFAEEMKHTEARAALKRSGASVKIKFDDRWSAEAIAEYRKKLADRLADVKTERKFLRNFASHLGRSRSLANESSSSCAMHLSSLMDITSVPNYEGLENYLAALIGSQKNMKKILTAWFPLVLRETDDTHHFLLHTTLLESALFYSRHMNLNYFIDLLVSAGATLNAYNSKSFYKFESYSALVSAVHLSDWKDVIDFIGLGANAEESCDHIGTTALMIAVQREQIAAVQLISELGANLNHRNQRGDAALHLAARNGSRQVIELLIEKGAHLNQPGHKGLTPLKRAAACGNEPAVEALINAGAKIDTQDSKSRVTALMLASHNGYLPIVALLLVHGANTQLQGREKDTAYDHAEDQGHVEIARLLADHAANTRKH</sequence>
<dbReference type="PANTHER" id="PTHR24173:SF74">
    <property type="entry name" value="ANKYRIN REPEAT DOMAIN-CONTAINING PROTEIN 16"/>
    <property type="match status" value="1"/>
</dbReference>
<dbReference type="PROSITE" id="PS50088">
    <property type="entry name" value="ANK_REPEAT"/>
    <property type="match status" value="9"/>
</dbReference>
<dbReference type="PANTHER" id="PTHR24173">
    <property type="entry name" value="ANKYRIN REPEAT CONTAINING"/>
    <property type="match status" value="1"/>
</dbReference>
<dbReference type="EMBL" id="FXUL01000013">
    <property type="protein sequence ID" value="SMP67937.1"/>
    <property type="molecule type" value="Genomic_DNA"/>
</dbReference>
<evidence type="ECO:0000313" key="6">
    <source>
        <dbReference type="Proteomes" id="UP001158049"/>
    </source>
</evidence>
<feature type="repeat" description="ANK" evidence="3">
    <location>
        <begin position="504"/>
        <end position="536"/>
    </location>
</feature>
<protein>
    <submittedName>
        <fullName evidence="5">Ankyrin repeat</fullName>
    </submittedName>
</protein>
<dbReference type="InterPro" id="IPR036770">
    <property type="entry name" value="Ankyrin_rpt-contain_sf"/>
</dbReference>
<feature type="repeat" description="ANK" evidence="3">
    <location>
        <begin position="296"/>
        <end position="328"/>
    </location>
</feature>
<feature type="repeat" description="ANK" evidence="3">
    <location>
        <begin position="230"/>
        <end position="262"/>
    </location>
</feature>
<feature type="region of interest" description="Disordered" evidence="4">
    <location>
        <begin position="86"/>
        <end position="111"/>
    </location>
</feature>
<dbReference type="Pfam" id="PF12796">
    <property type="entry name" value="Ank_2"/>
    <property type="match status" value="4"/>
</dbReference>
<name>A0ABY1QD96_9BURK</name>
<feature type="repeat" description="ANK" evidence="3">
    <location>
        <begin position="752"/>
        <end position="784"/>
    </location>
</feature>
<feature type="compositionally biased region" description="Low complexity" evidence="4">
    <location>
        <begin position="86"/>
        <end position="107"/>
    </location>
</feature>